<dbReference type="EMBL" id="QJVJ01000005">
    <property type="protein sequence ID" value="PYI54356.1"/>
    <property type="molecule type" value="Genomic_DNA"/>
</dbReference>
<feature type="domain" description="Endoribonuclease YicC-like C-terminal" evidence="7">
    <location>
        <begin position="175"/>
        <end position="295"/>
    </location>
</feature>
<dbReference type="RefSeq" id="WP_110840414.1">
    <property type="nucleotide sequence ID" value="NZ_QJVJ01000005.1"/>
</dbReference>
<evidence type="ECO:0000256" key="4">
    <source>
        <dbReference type="ARBA" id="ARBA00022801"/>
    </source>
</evidence>
<keyword evidence="9" id="KW-1185">Reference proteome</keyword>
<keyword evidence="2" id="KW-0540">Nuclease</keyword>
<keyword evidence="3" id="KW-0255">Endonuclease</keyword>
<reference evidence="8 9" key="1">
    <citation type="submission" date="2018-05" db="EMBL/GenBank/DDBJ databases">
        <title>Paenibacillus flagellatus sp. nov., isolated from selenium mineral soil.</title>
        <authorList>
            <person name="Dai X."/>
        </authorList>
    </citation>
    <scope>NUCLEOTIDE SEQUENCE [LARGE SCALE GENOMIC DNA]</scope>
    <source>
        <strain evidence="8 9">DXL2</strain>
    </source>
</reference>
<evidence type="ECO:0000313" key="8">
    <source>
        <dbReference type="EMBL" id="PYI54356.1"/>
    </source>
</evidence>
<organism evidence="8 9">
    <name type="scientific">Paenibacillus flagellatus</name>
    <dbReference type="NCBI Taxonomy" id="2211139"/>
    <lineage>
        <taxon>Bacteria</taxon>
        <taxon>Bacillati</taxon>
        <taxon>Bacillota</taxon>
        <taxon>Bacilli</taxon>
        <taxon>Bacillales</taxon>
        <taxon>Paenibacillaceae</taxon>
        <taxon>Paenibacillus</taxon>
    </lineage>
</organism>
<comment type="similarity">
    <text evidence="5">Belongs to the YicC/YloC family.</text>
</comment>
<evidence type="ECO:0000256" key="2">
    <source>
        <dbReference type="ARBA" id="ARBA00022722"/>
    </source>
</evidence>
<dbReference type="Proteomes" id="UP000247476">
    <property type="component" value="Unassembled WGS sequence"/>
</dbReference>
<evidence type="ECO:0000256" key="1">
    <source>
        <dbReference type="ARBA" id="ARBA00001968"/>
    </source>
</evidence>
<dbReference type="InterPro" id="IPR005229">
    <property type="entry name" value="YicC/YloC-like"/>
</dbReference>
<dbReference type="PANTHER" id="PTHR30636:SF3">
    <property type="entry name" value="UPF0701 PROTEIN YICC"/>
    <property type="match status" value="1"/>
</dbReference>
<dbReference type="AlphaFoldDB" id="A0A2V5KX56"/>
<evidence type="ECO:0000259" key="6">
    <source>
        <dbReference type="Pfam" id="PF03755"/>
    </source>
</evidence>
<accession>A0A2V5KX56</accession>
<comment type="cofactor">
    <cofactor evidence="1">
        <name>a divalent metal cation</name>
        <dbReference type="ChEBI" id="CHEBI:60240"/>
    </cofactor>
</comment>
<protein>
    <submittedName>
        <fullName evidence="8">YicC family protein</fullName>
    </submittedName>
</protein>
<dbReference type="NCBIfam" id="TIGR00255">
    <property type="entry name" value="YicC/YloC family endoribonuclease"/>
    <property type="match status" value="1"/>
</dbReference>
<dbReference type="PANTHER" id="PTHR30636">
    <property type="entry name" value="UPF0701 PROTEIN YICC"/>
    <property type="match status" value="1"/>
</dbReference>
<dbReference type="GO" id="GO:0004521">
    <property type="term" value="F:RNA endonuclease activity"/>
    <property type="evidence" value="ECO:0007669"/>
    <property type="project" value="InterPro"/>
</dbReference>
<evidence type="ECO:0000259" key="7">
    <source>
        <dbReference type="Pfam" id="PF08340"/>
    </source>
</evidence>
<dbReference type="InterPro" id="IPR013551">
    <property type="entry name" value="YicC-like_C"/>
</dbReference>
<proteinExistence type="inferred from homology"/>
<gene>
    <name evidence="8" type="ORF">DLM86_12845</name>
</gene>
<evidence type="ECO:0000256" key="3">
    <source>
        <dbReference type="ARBA" id="ARBA00022759"/>
    </source>
</evidence>
<dbReference type="OrthoDB" id="9771229at2"/>
<dbReference type="Pfam" id="PF08340">
    <property type="entry name" value="YicC-like_C"/>
    <property type="match status" value="1"/>
</dbReference>
<keyword evidence="4" id="KW-0378">Hydrolase</keyword>
<feature type="domain" description="Endoribonuclease YicC-like N-terminal" evidence="6">
    <location>
        <begin position="2"/>
        <end position="156"/>
    </location>
</feature>
<sequence length="295" mass="32784">MIRSMTGFGQSDRAAGGFAIRAELKSVNHRYGEIAVRMPREWLSSEEGVKREIQAAVKRGKVDAYVAIEREAGTAKTVEIDWPLAEAYRQAAERLKERFGLSDSLTLRDVLAVPGVVAMREDVPDAGPIADALLECVREAVKSLVRMREAEGAHLARDVAGRLDRLETLVREIGAEAPKAVEDYRAKLAEKLADLLGGTAAMQPDDPRLVAEVAIMAERTDIAEELSRLESHIGQCRRLLEAEEPVGRKLDFLIQEMNRETNTIGSKSNRLDIVNRVVDMKAELEKMREQAQNIE</sequence>
<dbReference type="Pfam" id="PF03755">
    <property type="entry name" value="YicC-like_N"/>
    <property type="match status" value="1"/>
</dbReference>
<dbReference type="GO" id="GO:0016787">
    <property type="term" value="F:hydrolase activity"/>
    <property type="evidence" value="ECO:0007669"/>
    <property type="project" value="UniProtKB-KW"/>
</dbReference>
<evidence type="ECO:0000256" key="5">
    <source>
        <dbReference type="ARBA" id="ARBA00035648"/>
    </source>
</evidence>
<dbReference type="InterPro" id="IPR013527">
    <property type="entry name" value="YicC-like_N"/>
</dbReference>
<evidence type="ECO:0000313" key="9">
    <source>
        <dbReference type="Proteomes" id="UP000247476"/>
    </source>
</evidence>
<name>A0A2V5KX56_9BACL</name>
<comment type="caution">
    <text evidence="8">The sequence shown here is derived from an EMBL/GenBank/DDBJ whole genome shotgun (WGS) entry which is preliminary data.</text>
</comment>